<feature type="compositionally biased region" description="Polar residues" evidence="1">
    <location>
        <begin position="898"/>
        <end position="920"/>
    </location>
</feature>
<name>A0AAW0Y5Z5_CHEQU</name>
<gene>
    <name evidence="2" type="ORF">OTU49_008486</name>
</gene>
<feature type="compositionally biased region" description="Basic and acidic residues" evidence="1">
    <location>
        <begin position="112"/>
        <end position="123"/>
    </location>
</feature>
<feature type="region of interest" description="Disordered" evidence="1">
    <location>
        <begin position="201"/>
        <end position="223"/>
    </location>
</feature>
<proteinExistence type="predicted"/>
<dbReference type="AlphaFoldDB" id="A0AAW0Y5Z5"/>
<evidence type="ECO:0000313" key="3">
    <source>
        <dbReference type="Proteomes" id="UP001445076"/>
    </source>
</evidence>
<feature type="compositionally biased region" description="Basic and acidic residues" evidence="1">
    <location>
        <begin position="642"/>
        <end position="652"/>
    </location>
</feature>
<feature type="compositionally biased region" description="Polar residues" evidence="1">
    <location>
        <begin position="930"/>
        <end position="944"/>
    </location>
</feature>
<keyword evidence="3" id="KW-1185">Reference proteome</keyword>
<accession>A0AAW0Y5Z5</accession>
<feature type="region of interest" description="Disordered" evidence="1">
    <location>
        <begin position="898"/>
        <end position="944"/>
    </location>
</feature>
<feature type="region of interest" description="Disordered" evidence="1">
    <location>
        <begin position="112"/>
        <end position="139"/>
    </location>
</feature>
<feature type="non-terminal residue" evidence="2">
    <location>
        <position position="1"/>
    </location>
</feature>
<reference evidence="2 3" key="1">
    <citation type="journal article" date="2024" name="BMC Genomics">
        <title>Genome assembly of redclaw crayfish (Cherax quadricarinatus) provides insights into its immune adaptation and hypoxia tolerance.</title>
        <authorList>
            <person name="Liu Z."/>
            <person name="Zheng J."/>
            <person name="Li H."/>
            <person name="Fang K."/>
            <person name="Wang S."/>
            <person name="He J."/>
            <person name="Zhou D."/>
            <person name="Weng S."/>
            <person name="Chi M."/>
            <person name="Gu Z."/>
            <person name="He J."/>
            <person name="Li F."/>
            <person name="Wang M."/>
        </authorList>
    </citation>
    <scope>NUCLEOTIDE SEQUENCE [LARGE SCALE GENOMIC DNA]</scope>
    <source>
        <strain evidence="2">ZL_2023a</strain>
    </source>
</reference>
<feature type="compositionally biased region" description="Polar residues" evidence="1">
    <location>
        <begin position="242"/>
        <end position="269"/>
    </location>
</feature>
<protein>
    <submittedName>
        <fullName evidence="2">Uncharacterized protein</fullName>
    </submittedName>
</protein>
<sequence length="1079" mass="119885">QHPFTQLESSAQREMIYCPKKRWQQADRQSQLTISSAFGKTQEGQQGKAALHDPTKYLQRTEKQSQMGDDDVHILYCKSKTRSDKGQSGKSLQQNSSQILNSFQLQYFSPEQERSLQTMDRESSFAAAPAEDQNVGPGEHRLQVERITEMLQEREKELSCKQVGKHSLFKPKKKRSQGKFARLLASDDDDNNNAYEQAQATFRTYSSPKSSASTNTAPTETVSSLTVAELPLHTREYRFGQRPQNRDATSQLSVPVSPNTSSVRTSALVSHSDEHSINSISCPVSQPSNSVVAVHQPNDTFREGNATNSSEPLTHPTKPPSCTSKQVVEHSVDVTTSKSAGKYNTYSTLEFTYSHSELSPDIPQVLPDLPEPTRSVQNSTLLPETKMTTVPVSPGLPEAGNTIHTKDSSSLSPMQDSEIRNFPESTQKKDPNIHSSVMEDESSRIESTSMQTQAPQSLLTSLTLFPLSQCSNGSPSAESCPSSEANKSAREKLQDFQDLHVIENKQIPCLLCGITVIGKEVLDHLLFGQIRCAACNLSIKTCAEFQNKSVLKTPCSKEAMGKHRKFLWSSNLIDFVSYHMRKRLTGTVFKEGKESPSTTDVVEAMADFLTSISVLEDRNPWSDGICKCWKYVRNMQSTSDLTSREKPKRSLRDDEDVPSENGTNRVDIEDIDIRTSPVLWKIASIKSLARSEETNIERDDAGANTLREEPLSVANKNSEAFGSEEENLFNLASDTLADLAESEVPSGEIPADLTNKNNEVFGNEEENLFNLVSDTLTHLAESEIPLDEISLTNAKKSNETDQTLLVPKSQNVPASTSDQTTDNTIIPWSMELVSSFMESESRDNLAFLTYDKETLELVMKFLPQGDNVEKGTNKNHINLVTDCLSQVLATFTPSETEISSECLSNKQKSSDTNEPQTGSSRILDPDLQPCSPTRTVEESPCTTQQLTLTNSEIQNKPRKRKYIPMPKSKRRLLYTDAESTGKAPTEVLSKPETEDNYVLYSYPSRPCAEECVQCYTALHGSMVTFNPKTFVTKIDCPNCGLISYSAQDPIHGSSPYFKGKSTKLQKPGPKSKKMIYEPS</sequence>
<feature type="region of interest" description="Disordered" evidence="1">
    <location>
        <begin position="387"/>
        <end position="453"/>
    </location>
</feature>
<comment type="caution">
    <text evidence="2">The sequence shown here is derived from an EMBL/GenBank/DDBJ whole genome shotgun (WGS) entry which is preliminary data.</text>
</comment>
<evidence type="ECO:0000313" key="2">
    <source>
        <dbReference type="EMBL" id="KAK8751447.1"/>
    </source>
</evidence>
<feature type="region of interest" description="Disordered" evidence="1">
    <location>
        <begin position="1052"/>
        <end position="1079"/>
    </location>
</feature>
<organism evidence="2 3">
    <name type="scientific">Cherax quadricarinatus</name>
    <name type="common">Australian red claw crayfish</name>
    <dbReference type="NCBI Taxonomy" id="27406"/>
    <lineage>
        <taxon>Eukaryota</taxon>
        <taxon>Metazoa</taxon>
        <taxon>Ecdysozoa</taxon>
        <taxon>Arthropoda</taxon>
        <taxon>Crustacea</taxon>
        <taxon>Multicrustacea</taxon>
        <taxon>Malacostraca</taxon>
        <taxon>Eumalacostraca</taxon>
        <taxon>Eucarida</taxon>
        <taxon>Decapoda</taxon>
        <taxon>Pleocyemata</taxon>
        <taxon>Astacidea</taxon>
        <taxon>Parastacoidea</taxon>
        <taxon>Parastacidae</taxon>
        <taxon>Cherax</taxon>
    </lineage>
</organism>
<feature type="region of interest" description="Disordered" evidence="1">
    <location>
        <begin position="239"/>
        <end position="270"/>
    </location>
</feature>
<feature type="region of interest" description="Disordered" evidence="1">
    <location>
        <begin position="639"/>
        <end position="663"/>
    </location>
</feature>
<dbReference type="Proteomes" id="UP001445076">
    <property type="component" value="Unassembled WGS sequence"/>
</dbReference>
<feature type="region of interest" description="Disordered" evidence="1">
    <location>
        <begin position="300"/>
        <end position="326"/>
    </location>
</feature>
<dbReference type="EMBL" id="JARKIK010000005">
    <property type="protein sequence ID" value="KAK8751447.1"/>
    <property type="molecule type" value="Genomic_DNA"/>
</dbReference>
<evidence type="ECO:0000256" key="1">
    <source>
        <dbReference type="SAM" id="MobiDB-lite"/>
    </source>
</evidence>
<feature type="compositionally biased region" description="Basic and acidic residues" evidence="1">
    <location>
        <begin position="417"/>
        <end position="432"/>
    </location>
</feature>